<reference evidence="1" key="1">
    <citation type="submission" date="2020-05" db="EMBL/GenBank/DDBJ databases">
        <title>Large-scale comparative analyses of tick genomes elucidate their genetic diversity and vector capacities.</title>
        <authorList>
            <person name="Jia N."/>
            <person name="Wang J."/>
            <person name="Shi W."/>
            <person name="Du L."/>
            <person name="Sun Y."/>
            <person name="Zhan W."/>
            <person name="Jiang J."/>
            <person name="Wang Q."/>
            <person name="Zhang B."/>
            <person name="Ji P."/>
            <person name="Sakyi L.B."/>
            <person name="Cui X."/>
            <person name="Yuan T."/>
            <person name="Jiang B."/>
            <person name="Yang W."/>
            <person name="Lam T.T.-Y."/>
            <person name="Chang Q."/>
            <person name="Ding S."/>
            <person name="Wang X."/>
            <person name="Zhu J."/>
            <person name="Ruan X."/>
            <person name="Zhao L."/>
            <person name="Wei J."/>
            <person name="Que T."/>
            <person name="Du C."/>
            <person name="Cheng J."/>
            <person name="Dai P."/>
            <person name="Han X."/>
            <person name="Huang E."/>
            <person name="Gao Y."/>
            <person name="Liu J."/>
            <person name="Shao H."/>
            <person name="Ye R."/>
            <person name="Li L."/>
            <person name="Wei W."/>
            <person name="Wang X."/>
            <person name="Wang C."/>
            <person name="Yang T."/>
            <person name="Huo Q."/>
            <person name="Li W."/>
            <person name="Guo W."/>
            <person name="Chen H."/>
            <person name="Zhou L."/>
            <person name="Ni X."/>
            <person name="Tian J."/>
            <person name="Zhou Y."/>
            <person name="Sheng Y."/>
            <person name="Liu T."/>
            <person name="Pan Y."/>
            <person name="Xia L."/>
            <person name="Li J."/>
            <person name="Zhao F."/>
            <person name="Cao W."/>
        </authorList>
    </citation>
    <scope>NUCLEOTIDE SEQUENCE</scope>
    <source>
        <strain evidence="1">Hyas-2018</strain>
    </source>
</reference>
<keyword evidence="2" id="KW-1185">Reference proteome</keyword>
<accession>A0ACB7SAY3</accession>
<comment type="caution">
    <text evidence="1">The sequence shown here is derived from an EMBL/GenBank/DDBJ whole genome shotgun (WGS) entry which is preliminary data.</text>
</comment>
<evidence type="ECO:0000313" key="2">
    <source>
        <dbReference type="Proteomes" id="UP000821845"/>
    </source>
</evidence>
<gene>
    <name evidence="1" type="ORF">HPB50_006625</name>
</gene>
<dbReference type="EMBL" id="CM023485">
    <property type="protein sequence ID" value="KAH6929904.1"/>
    <property type="molecule type" value="Genomic_DNA"/>
</dbReference>
<name>A0ACB7SAY3_HYAAI</name>
<sequence>MARCHVVMLTTRTCLVAVGSFGSKILYYFVITAFLLYGGASAWTQEDLELFDVVEDVNENFYTFLGLSPDVDTAGIKKAYRKLSLQFHPDKNKEEGSEEKFRKIVAVVEILKDEEKRKKYDAVLENGLPDWRQPVYYYRRVRKMGIAELSFFLLVLLTLGQHVLAWAAYWERKFELEETVLAKFKRKERKSKKLTAVEDEIRASYLDSLCKPSYQDLLIVRFTVFLGWAVWNSPTLVRECFEKIQERRNRAALDEDKTSDDESCDETSERERKPRRRARVIPEAGELPVASGSAVTALDTFATLPKDSGSQRGAVRKTPWGEEDTVALIRAMKKYPTGTVDRWQKIADLLNRSQDEVMSVMKQLRNSPVANAVPHSQGVTGEDYHCLDENATRAEGELSLPPPTRAEKQPRVALPAAQRVADWSQEQQKRMEAALQMFPKGTEDRWDRIAEAVPGKSKEECMLRFKFLVEQLKRKKVEEKSKTS</sequence>
<organism evidence="1 2">
    <name type="scientific">Hyalomma asiaticum</name>
    <name type="common">Tick</name>
    <dbReference type="NCBI Taxonomy" id="266040"/>
    <lineage>
        <taxon>Eukaryota</taxon>
        <taxon>Metazoa</taxon>
        <taxon>Ecdysozoa</taxon>
        <taxon>Arthropoda</taxon>
        <taxon>Chelicerata</taxon>
        <taxon>Arachnida</taxon>
        <taxon>Acari</taxon>
        <taxon>Parasitiformes</taxon>
        <taxon>Ixodida</taxon>
        <taxon>Ixodoidea</taxon>
        <taxon>Ixodidae</taxon>
        <taxon>Hyalomminae</taxon>
        <taxon>Hyalomma</taxon>
    </lineage>
</organism>
<protein>
    <submittedName>
        <fullName evidence="1">Uncharacterized protein</fullName>
    </submittedName>
</protein>
<evidence type="ECO:0000313" key="1">
    <source>
        <dbReference type="EMBL" id="KAH6929904.1"/>
    </source>
</evidence>
<dbReference type="Proteomes" id="UP000821845">
    <property type="component" value="Chromosome 5"/>
</dbReference>
<proteinExistence type="predicted"/>